<dbReference type="PATRIC" id="fig|431306.5.peg.743"/>
<dbReference type="PANTHER" id="PTHR43364">
    <property type="entry name" value="NADH-SPECIFIC METHYLGLYOXAL REDUCTASE-RELATED"/>
    <property type="match status" value="1"/>
</dbReference>
<dbReference type="InterPro" id="IPR050523">
    <property type="entry name" value="AKR_Detox_Biosynth"/>
</dbReference>
<dbReference type="InterPro" id="IPR036812">
    <property type="entry name" value="NAD(P)_OxRdtase_dom_sf"/>
</dbReference>
<evidence type="ECO:0000313" key="6">
    <source>
        <dbReference type="Proteomes" id="UP000657200"/>
    </source>
</evidence>
<sequence length="327" mass="36268">MTAEFINIEGIPKPASRVALGTWAMGGSMWGGPDDDNASKTIDKALDVGINLIDTAPVYGFGHSEEILGKALEGRRDRVVLATKVGLNWQDGQVFRDSRKGRLEEELDASLKRLRTDHIDLYQVHWPDPKTPFEETARTLEKMVQSGKVRALGLSNFSPEQMDEFRKFAPIATIQPPYNLFEREIEKDILPYAVKNKLVVLAYGPLCRGLLSGKMTADHVFTGDDLRKVDPKFKQPRFGQYLNAVEGLKTIAEQHGKSLLALAIRWVLDRGPTIALWGARKPEQITGVQDAFGWKLSEGDMAAIDALLSKTITDPVGPEFMAPPARS</sequence>
<keyword evidence="6" id="KW-1185">Reference proteome</keyword>
<dbReference type="PANTHER" id="PTHR43364:SF4">
    <property type="entry name" value="NAD(P)-LINKED OXIDOREDUCTASE SUPERFAMILY PROTEIN"/>
    <property type="match status" value="1"/>
</dbReference>
<dbReference type="RefSeq" id="WP_059023018.1">
    <property type="nucleotide sequence ID" value="NZ_LN609302.1"/>
</dbReference>
<dbReference type="Pfam" id="PF00248">
    <property type="entry name" value="Aldo_ket_red"/>
    <property type="match status" value="1"/>
</dbReference>
<keyword evidence="1" id="KW-0560">Oxidoreductase</keyword>
<dbReference type="OrthoDB" id="9773828at2"/>
<dbReference type="GO" id="GO:0016491">
    <property type="term" value="F:oxidoreductase activity"/>
    <property type="evidence" value="ECO:0007669"/>
    <property type="project" value="UniProtKB-KW"/>
</dbReference>
<protein>
    <submittedName>
        <fullName evidence="4">General stress protein</fullName>
    </submittedName>
    <submittedName>
        <fullName evidence="3">Oxidoreductase</fullName>
    </submittedName>
</protein>
<reference evidence="5" key="1">
    <citation type="submission" date="2014-09" db="EMBL/GenBank/DDBJ databases">
        <authorList>
            <person name="Illeghems K.G."/>
        </authorList>
    </citation>
    <scope>NUCLEOTIDE SEQUENCE [LARGE SCALE GENOMIC DNA]</scope>
    <source>
        <strain evidence="5">LMG 23848T</strain>
    </source>
</reference>
<dbReference type="PRINTS" id="PR00069">
    <property type="entry name" value="ALDKETRDTASE"/>
</dbReference>
<name>A0A0U5F0X4_9PROT</name>
<evidence type="ECO:0000313" key="4">
    <source>
        <dbReference type="EMBL" id="NHO39353.1"/>
    </source>
</evidence>
<evidence type="ECO:0000313" key="5">
    <source>
        <dbReference type="Proteomes" id="UP000068250"/>
    </source>
</evidence>
<reference evidence="3" key="2">
    <citation type="submission" date="2014-09" db="EMBL/GenBank/DDBJ databases">
        <authorList>
            <person name="Magalhaes I.L.F."/>
            <person name="Oliveira U."/>
            <person name="Santos F.R."/>
            <person name="Vidigal T.H.D.A."/>
            <person name="Brescovit A.D."/>
            <person name="Santos A.J."/>
        </authorList>
    </citation>
    <scope>NUCLEOTIDE SEQUENCE</scope>
    <source>
        <strain evidence="3">LMG 23848T</strain>
    </source>
</reference>
<dbReference type="InterPro" id="IPR018170">
    <property type="entry name" value="Aldo/ket_reductase_CS"/>
</dbReference>
<evidence type="ECO:0000313" key="3">
    <source>
        <dbReference type="EMBL" id="CEF54402.1"/>
    </source>
</evidence>
<dbReference type="STRING" id="431306.AGA_763"/>
<dbReference type="SUPFAM" id="SSF51430">
    <property type="entry name" value="NAD(P)-linked oxidoreductase"/>
    <property type="match status" value="1"/>
</dbReference>
<dbReference type="PROSITE" id="PS00062">
    <property type="entry name" value="ALDOKETO_REDUCTASE_2"/>
    <property type="match status" value="1"/>
</dbReference>
<dbReference type="AlphaFoldDB" id="A0A0U5F0X4"/>
<accession>A0A0U5F0X4</accession>
<evidence type="ECO:0000259" key="2">
    <source>
        <dbReference type="Pfam" id="PF00248"/>
    </source>
</evidence>
<feature type="domain" description="NADP-dependent oxidoreductase" evidence="2">
    <location>
        <begin position="18"/>
        <end position="307"/>
    </location>
</feature>
<dbReference type="Gene3D" id="3.20.20.100">
    <property type="entry name" value="NADP-dependent oxidoreductase domain"/>
    <property type="match status" value="1"/>
</dbReference>
<dbReference type="EMBL" id="LN609302">
    <property type="protein sequence ID" value="CEF54402.1"/>
    <property type="molecule type" value="Genomic_DNA"/>
</dbReference>
<dbReference type="InterPro" id="IPR023210">
    <property type="entry name" value="NADP_OxRdtase_dom"/>
</dbReference>
<dbReference type="FunFam" id="3.20.20.100:FF:000004">
    <property type="entry name" value="Oxidoreductase, aldo/keto reductase"/>
    <property type="match status" value="1"/>
</dbReference>
<proteinExistence type="predicted"/>
<dbReference type="EMBL" id="WOTE01000003">
    <property type="protein sequence ID" value="NHO39353.1"/>
    <property type="molecule type" value="Genomic_DNA"/>
</dbReference>
<gene>
    <name evidence="3" type="ORF">AGA_763</name>
    <name evidence="4" type="ORF">GOB80_06570</name>
</gene>
<dbReference type="CDD" id="cd19148">
    <property type="entry name" value="AKR_AKR11B1"/>
    <property type="match status" value="1"/>
</dbReference>
<dbReference type="InterPro" id="IPR020471">
    <property type="entry name" value="AKR"/>
</dbReference>
<dbReference type="GO" id="GO:0005829">
    <property type="term" value="C:cytosol"/>
    <property type="evidence" value="ECO:0007669"/>
    <property type="project" value="TreeGrafter"/>
</dbReference>
<evidence type="ECO:0000256" key="1">
    <source>
        <dbReference type="ARBA" id="ARBA00023002"/>
    </source>
</evidence>
<organism evidence="3 5">
    <name type="scientific">Acetobacter ghanensis</name>
    <dbReference type="NCBI Taxonomy" id="431306"/>
    <lineage>
        <taxon>Bacteria</taxon>
        <taxon>Pseudomonadati</taxon>
        <taxon>Pseudomonadota</taxon>
        <taxon>Alphaproteobacteria</taxon>
        <taxon>Acetobacterales</taxon>
        <taxon>Acetobacteraceae</taxon>
        <taxon>Acetobacter</taxon>
    </lineage>
</organism>
<dbReference type="Proteomes" id="UP000657200">
    <property type="component" value="Unassembled WGS sequence"/>
</dbReference>
<dbReference type="Proteomes" id="UP000068250">
    <property type="component" value="Chromosome I"/>
</dbReference>
<reference evidence="4 6" key="3">
    <citation type="journal article" date="2020" name="Int. J. Syst. Evol. Microbiol.">
        <title>Novel acetic acid bacteria from cider fermentations: Acetobacter conturbans sp. nov. and Acetobacter fallax sp. nov.</title>
        <authorList>
            <person name="Sombolestani A.S."/>
            <person name="Cleenwerck I."/>
            <person name="Cnockaert M."/>
            <person name="Borremans W."/>
            <person name="Wieme A.D."/>
            <person name="De Vuyst L."/>
            <person name="Vandamme P."/>
        </authorList>
    </citation>
    <scope>NUCLEOTIDE SEQUENCE [LARGE SCALE GENOMIC DNA]</scope>
    <source>
        <strain evidence="4 6">LMG 23848</strain>
    </source>
</reference>